<organism evidence="3 4">
    <name type="scientific">Streblomastix strix</name>
    <dbReference type="NCBI Taxonomy" id="222440"/>
    <lineage>
        <taxon>Eukaryota</taxon>
        <taxon>Metamonada</taxon>
        <taxon>Preaxostyla</taxon>
        <taxon>Oxymonadida</taxon>
        <taxon>Streblomastigidae</taxon>
        <taxon>Streblomastix</taxon>
    </lineage>
</organism>
<evidence type="ECO:0000259" key="2">
    <source>
        <dbReference type="PROSITE" id="PS50053"/>
    </source>
</evidence>
<dbReference type="PANTHER" id="PTHR10677:SF3">
    <property type="entry name" value="FI07626P-RELATED"/>
    <property type="match status" value="1"/>
</dbReference>
<dbReference type="PANTHER" id="PTHR10677">
    <property type="entry name" value="UBIQUILIN"/>
    <property type="match status" value="1"/>
</dbReference>
<evidence type="ECO:0000256" key="1">
    <source>
        <dbReference type="SAM" id="MobiDB-lite"/>
    </source>
</evidence>
<dbReference type="InterPro" id="IPR015496">
    <property type="entry name" value="Ubiquilin"/>
</dbReference>
<comment type="caution">
    <text evidence="3">The sequence shown here is derived from an EMBL/GenBank/DDBJ whole genome shotgun (WGS) entry which is preliminary data.</text>
</comment>
<feature type="compositionally biased region" description="Polar residues" evidence="1">
    <location>
        <begin position="253"/>
        <end position="265"/>
    </location>
</feature>
<reference evidence="3 4" key="1">
    <citation type="submission" date="2019-03" db="EMBL/GenBank/DDBJ databases">
        <title>Single cell metagenomics reveals metabolic interactions within the superorganism composed of flagellate Streblomastix strix and complex community of Bacteroidetes bacteria on its surface.</title>
        <authorList>
            <person name="Treitli S.C."/>
            <person name="Kolisko M."/>
            <person name="Husnik F."/>
            <person name="Keeling P."/>
            <person name="Hampl V."/>
        </authorList>
    </citation>
    <scope>NUCLEOTIDE SEQUENCE [LARGE SCALE GENOMIC DNA]</scope>
    <source>
        <strain evidence="3">ST1C</strain>
    </source>
</reference>
<dbReference type="CDD" id="cd17039">
    <property type="entry name" value="Ubl_ubiquitin_like"/>
    <property type="match status" value="1"/>
</dbReference>
<dbReference type="InterPro" id="IPR019956">
    <property type="entry name" value="Ubiquitin_dom"/>
</dbReference>
<dbReference type="SMART" id="SM00213">
    <property type="entry name" value="UBQ"/>
    <property type="match status" value="1"/>
</dbReference>
<dbReference type="GO" id="GO:0006511">
    <property type="term" value="P:ubiquitin-dependent protein catabolic process"/>
    <property type="evidence" value="ECO:0007669"/>
    <property type="project" value="TreeGrafter"/>
</dbReference>
<dbReference type="FunFam" id="1.10.260.100:FF:000001">
    <property type="entry name" value="Ubiquilin 1"/>
    <property type="match status" value="1"/>
</dbReference>
<dbReference type="Gene3D" id="3.10.20.90">
    <property type="entry name" value="Phosphatidylinositol 3-kinase Catalytic Subunit, Chain A, domain 1"/>
    <property type="match status" value="1"/>
</dbReference>
<evidence type="ECO:0000313" key="3">
    <source>
        <dbReference type="EMBL" id="KAA6384916.1"/>
    </source>
</evidence>
<dbReference type="Gene3D" id="1.10.260.100">
    <property type="match status" value="1"/>
</dbReference>
<dbReference type="InterPro" id="IPR000626">
    <property type="entry name" value="Ubiquitin-like_dom"/>
</dbReference>
<feature type="compositionally biased region" description="Acidic residues" evidence="1">
    <location>
        <begin position="243"/>
        <end position="252"/>
    </location>
</feature>
<dbReference type="GO" id="GO:0005829">
    <property type="term" value="C:cytosol"/>
    <property type="evidence" value="ECO:0007669"/>
    <property type="project" value="TreeGrafter"/>
</dbReference>
<dbReference type="SUPFAM" id="SSF54236">
    <property type="entry name" value="Ubiquitin-like"/>
    <property type="match status" value="1"/>
</dbReference>
<sequence>MLKLEVKTPGKSKVEIEIELSSTIADLKDQIAAKIGIPVEQQKLFFKGKQLHDEKTLLDYKLNNGDGIGLVKIQQPKKDLKNNQLQADKQAQISQNQLHQRGNNQSSLDLNSIPFMNNPDLFNSMMQSENFESMMETPFMQELTQDPNFISQILSMNPNMKQIMGDNPEVQSALSNKDTMKQIGSIISNPQLMQDFVRQSDNAFRQLENFPGGFQILERLTSEITDPMFDGFTDQGNAPPSIDDFDDDEDQSNELNQERNNQSNEIKQKDQKDGLIIESEEERIQKEKEKEKQEQKIQKNTRQKIRNRRKLEARIGIPIDNPWKPLNAYPTHQQGGEDEEEKMALGLIKPKIQNIKQISKPSSFYAKQGNIEPKPKYNISQLSTSQPQRNYEFEFLDNERMNRSGAQPRITAQVVVLPCSKSSASKNKAFYNTPSG</sequence>
<dbReference type="EMBL" id="SNRW01005518">
    <property type="protein sequence ID" value="KAA6384916.1"/>
    <property type="molecule type" value="Genomic_DNA"/>
</dbReference>
<dbReference type="PRINTS" id="PR00348">
    <property type="entry name" value="UBIQUITIN"/>
</dbReference>
<dbReference type="PROSITE" id="PS50053">
    <property type="entry name" value="UBIQUITIN_2"/>
    <property type="match status" value="1"/>
</dbReference>
<dbReference type="AlphaFoldDB" id="A0A5J4VRU9"/>
<dbReference type="Proteomes" id="UP000324800">
    <property type="component" value="Unassembled WGS sequence"/>
</dbReference>
<accession>A0A5J4VRU9</accession>
<dbReference type="Pfam" id="PF00240">
    <property type="entry name" value="ubiquitin"/>
    <property type="match status" value="1"/>
</dbReference>
<feature type="compositionally biased region" description="Basic and acidic residues" evidence="1">
    <location>
        <begin position="266"/>
        <end position="275"/>
    </location>
</feature>
<gene>
    <name evidence="3" type="ORF">EZS28_019555</name>
</gene>
<dbReference type="SMART" id="SM00727">
    <property type="entry name" value="STI1"/>
    <property type="match status" value="2"/>
</dbReference>
<evidence type="ECO:0000313" key="4">
    <source>
        <dbReference type="Proteomes" id="UP000324800"/>
    </source>
</evidence>
<dbReference type="GO" id="GO:0031593">
    <property type="term" value="F:polyubiquitin modification-dependent protein binding"/>
    <property type="evidence" value="ECO:0007669"/>
    <property type="project" value="TreeGrafter"/>
</dbReference>
<dbReference type="Pfam" id="PF23195">
    <property type="entry name" value="UBQLN1"/>
    <property type="match status" value="1"/>
</dbReference>
<feature type="compositionally biased region" description="Basic and acidic residues" evidence="1">
    <location>
        <begin position="282"/>
        <end position="297"/>
    </location>
</feature>
<dbReference type="OrthoDB" id="9450922at2759"/>
<dbReference type="InterPro" id="IPR006636">
    <property type="entry name" value="STI1_HS-bd"/>
</dbReference>
<feature type="domain" description="Ubiquitin-like" evidence="2">
    <location>
        <begin position="2"/>
        <end position="71"/>
    </location>
</feature>
<protein>
    <recommendedName>
        <fullName evidence="2">Ubiquitin-like domain-containing protein</fullName>
    </recommendedName>
</protein>
<name>A0A5J4VRU9_9EUKA</name>
<dbReference type="InterPro" id="IPR029071">
    <property type="entry name" value="Ubiquitin-like_domsf"/>
</dbReference>
<feature type="region of interest" description="Disordered" evidence="1">
    <location>
        <begin position="227"/>
        <end position="306"/>
    </location>
</feature>
<proteinExistence type="predicted"/>